<comment type="similarity">
    <text evidence="5">Belongs to the class VI-like SAM-binding methyltransferase superfamily. Isoprenylcysteine carboxyl methyltransferase family.</text>
</comment>
<reference evidence="6 7" key="1">
    <citation type="submission" date="2014-06" db="EMBL/GenBank/DDBJ databases">
        <title>Evolutionary Origins and Diversification of the Mycorrhizal Mutualists.</title>
        <authorList>
            <consortium name="DOE Joint Genome Institute"/>
            <consortium name="Mycorrhizal Genomics Consortium"/>
            <person name="Kohler A."/>
            <person name="Kuo A."/>
            <person name="Nagy L.G."/>
            <person name="Floudas D."/>
            <person name="Copeland A."/>
            <person name="Barry K.W."/>
            <person name="Cichocki N."/>
            <person name="Veneault-Fourrey C."/>
            <person name="LaButti K."/>
            <person name="Lindquist E.A."/>
            <person name="Lipzen A."/>
            <person name="Lundell T."/>
            <person name="Morin E."/>
            <person name="Murat C."/>
            <person name="Riley R."/>
            <person name="Ohm R."/>
            <person name="Sun H."/>
            <person name="Tunlid A."/>
            <person name="Henrissat B."/>
            <person name="Grigoriev I.V."/>
            <person name="Hibbett D.S."/>
            <person name="Martin F."/>
        </authorList>
    </citation>
    <scope>NUCLEOTIDE SEQUENCE [LARGE SCALE GENOMIC DNA]</scope>
    <source>
        <strain evidence="6 7">SS14</strain>
    </source>
</reference>
<evidence type="ECO:0000256" key="1">
    <source>
        <dbReference type="ARBA" id="ARBA00004141"/>
    </source>
</evidence>
<sequence>FIVGMALVGFGGGLRIVCFRTLGKFFTFEITIRPEHKIVDIGPYGVVRHPAYTGSLFLFIGAIILANGPESYPWASGLSTSSFIIRYLLHAWSAYLVYVVYSLLSRGPIEDRGLHEEFGKDWEDYAKRVPYRFIPGIM</sequence>
<dbReference type="EC" id="2.1.1.100" evidence="5"/>
<feature type="transmembrane region" description="Helical" evidence="5">
    <location>
        <begin position="51"/>
        <end position="69"/>
    </location>
</feature>
<dbReference type="OrthoDB" id="422086at2759"/>
<organism evidence="6 7">
    <name type="scientific">Sphaerobolus stellatus (strain SS14)</name>
    <dbReference type="NCBI Taxonomy" id="990650"/>
    <lineage>
        <taxon>Eukaryota</taxon>
        <taxon>Fungi</taxon>
        <taxon>Dikarya</taxon>
        <taxon>Basidiomycota</taxon>
        <taxon>Agaricomycotina</taxon>
        <taxon>Agaricomycetes</taxon>
        <taxon>Phallomycetidae</taxon>
        <taxon>Geastrales</taxon>
        <taxon>Sphaerobolaceae</taxon>
        <taxon>Sphaerobolus</taxon>
    </lineage>
</organism>
<dbReference type="HOGENOM" id="CLU_065200_6_2_1"/>
<dbReference type="GO" id="GO:0004671">
    <property type="term" value="F:protein C-terminal S-isoprenylcysteine carboxyl O-methyltransferase activity"/>
    <property type="evidence" value="ECO:0007669"/>
    <property type="project" value="UniProtKB-EC"/>
</dbReference>
<feature type="transmembrane region" description="Helical" evidence="5">
    <location>
        <begin position="84"/>
        <end position="104"/>
    </location>
</feature>
<keyword evidence="5" id="KW-0949">S-adenosyl-L-methionine</keyword>
<dbReference type="InterPro" id="IPR007269">
    <property type="entry name" value="ICMT_MeTrfase"/>
</dbReference>
<dbReference type="Proteomes" id="UP000054279">
    <property type="component" value="Unassembled WGS sequence"/>
</dbReference>
<keyword evidence="5" id="KW-0808">Transferase</keyword>
<keyword evidence="5" id="KW-0489">Methyltransferase</keyword>
<name>A0A0C9UNY9_SPHS4</name>
<keyword evidence="2 5" id="KW-0812">Transmembrane</keyword>
<gene>
    <name evidence="6" type="ORF">M422DRAFT_186926</name>
</gene>
<evidence type="ECO:0000256" key="4">
    <source>
        <dbReference type="ARBA" id="ARBA00023136"/>
    </source>
</evidence>
<proteinExistence type="inferred from homology"/>
<dbReference type="GO" id="GO:0005789">
    <property type="term" value="C:endoplasmic reticulum membrane"/>
    <property type="evidence" value="ECO:0007669"/>
    <property type="project" value="UniProtKB-SubCell"/>
</dbReference>
<keyword evidence="3 5" id="KW-1133">Transmembrane helix</keyword>
<protein>
    <recommendedName>
        <fullName evidence="5">Protein-S-isoprenylcysteine O-methyltransferase</fullName>
        <ecNumber evidence="5">2.1.1.100</ecNumber>
    </recommendedName>
</protein>
<dbReference type="EMBL" id="KN837258">
    <property type="protein sequence ID" value="KIJ30607.1"/>
    <property type="molecule type" value="Genomic_DNA"/>
</dbReference>
<dbReference type="Gene3D" id="1.20.120.1630">
    <property type="match status" value="1"/>
</dbReference>
<dbReference type="AlphaFoldDB" id="A0A0C9UNY9"/>
<comment type="caution">
    <text evidence="5">Lacks conserved residue(s) required for the propagation of feature annotation.</text>
</comment>
<dbReference type="PANTHER" id="PTHR12714:SF9">
    <property type="entry name" value="PROTEIN-S-ISOPRENYLCYSTEINE O-METHYLTRANSFERASE"/>
    <property type="match status" value="1"/>
</dbReference>
<accession>A0A0C9UNY9</accession>
<keyword evidence="4 5" id="KW-0472">Membrane</keyword>
<feature type="non-terminal residue" evidence="6">
    <location>
        <position position="1"/>
    </location>
</feature>
<evidence type="ECO:0000256" key="2">
    <source>
        <dbReference type="ARBA" id="ARBA00022692"/>
    </source>
</evidence>
<comment type="catalytic activity">
    <reaction evidence="5">
        <text>[protein]-C-terminal S-[(2E,6E)-farnesyl]-L-cysteine + S-adenosyl-L-methionine = [protein]-C-terminal S-[(2E,6E)-farnesyl]-L-cysteine methyl ester + S-adenosyl-L-homocysteine</text>
        <dbReference type="Rhea" id="RHEA:21672"/>
        <dbReference type="Rhea" id="RHEA-COMP:12125"/>
        <dbReference type="Rhea" id="RHEA-COMP:12126"/>
        <dbReference type="ChEBI" id="CHEBI:57856"/>
        <dbReference type="ChEBI" id="CHEBI:59789"/>
        <dbReference type="ChEBI" id="CHEBI:90510"/>
        <dbReference type="ChEBI" id="CHEBI:90511"/>
        <dbReference type="EC" id="2.1.1.100"/>
    </reaction>
</comment>
<keyword evidence="5" id="KW-0256">Endoplasmic reticulum</keyword>
<comment type="subcellular location">
    <subcellularLocation>
        <location evidence="5">Endoplasmic reticulum membrane</location>
        <topology evidence="5">Multi-pass membrane protein</topology>
    </subcellularLocation>
    <subcellularLocation>
        <location evidence="1">Membrane</location>
        <topology evidence="1">Multi-pass membrane protein</topology>
    </subcellularLocation>
</comment>
<keyword evidence="7" id="KW-1185">Reference proteome</keyword>
<evidence type="ECO:0000313" key="6">
    <source>
        <dbReference type="EMBL" id="KIJ30607.1"/>
    </source>
</evidence>
<dbReference type="GO" id="GO:0032259">
    <property type="term" value="P:methylation"/>
    <property type="evidence" value="ECO:0007669"/>
    <property type="project" value="UniProtKB-KW"/>
</dbReference>
<evidence type="ECO:0000313" key="7">
    <source>
        <dbReference type="Proteomes" id="UP000054279"/>
    </source>
</evidence>
<evidence type="ECO:0000256" key="5">
    <source>
        <dbReference type="RuleBase" id="RU362022"/>
    </source>
</evidence>
<dbReference type="Pfam" id="PF04140">
    <property type="entry name" value="ICMT"/>
    <property type="match status" value="1"/>
</dbReference>
<evidence type="ECO:0000256" key="3">
    <source>
        <dbReference type="ARBA" id="ARBA00022989"/>
    </source>
</evidence>
<dbReference type="PANTHER" id="PTHR12714">
    <property type="entry name" value="PROTEIN-S ISOPRENYLCYSTEINE O-METHYLTRANSFERASE"/>
    <property type="match status" value="1"/>
</dbReference>